<dbReference type="NCBIfam" id="NF010042">
    <property type="entry name" value="PRK13517.1-2"/>
    <property type="match status" value="1"/>
</dbReference>
<evidence type="ECO:0000256" key="1">
    <source>
        <dbReference type="ARBA" id="ARBA00022598"/>
    </source>
</evidence>
<sequence length="384" mass="43203">MAIEFAPSARSTMGVEWELALIDRASGDLMPVAEHVLQAVCGQGQQEHPRIKQEMMTNMVEVITGVCRTAAEARADLTASVTELRQATDPLDLELLSAGTHPFAQWAEQRVTPKPRYAELINRTQWWGRHMMIFGVHVHVGVDHRDKVLPILNSLLRYFPHLQALSASSPYWGGADTAYASNRAMMFRQLPTAGLPYQFRRWEELEHYTADMLTTGVIDEFNEIRWDLRPAPHLGTIEMRVCDGVPTLDEIISLAAFTQCLVDDLNERLSAGEDLPTIPDWFVTENKWRAARYGMEAIIITDDAGNERLVTEDLADELERLQPVAERLDCLDELAGVWDIVKAGASYQRQRAVAMRHGGNLRAVVDSLVAEMKADRPLPDFSRS</sequence>
<reference evidence="6" key="1">
    <citation type="journal article" date="2014" name="Int. J. Syst. Evol. Microbiol.">
        <title>Complete genome sequence of Corynebacterium casei LMG S-19264T (=DSM 44701T), isolated from a smear-ripened cheese.</title>
        <authorList>
            <consortium name="US DOE Joint Genome Institute (JGI-PGF)"/>
            <person name="Walter F."/>
            <person name="Albersmeier A."/>
            <person name="Kalinowski J."/>
            <person name="Ruckert C."/>
        </authorList>
    </citation>
    <scope>NUCLEOTIDE SEQUENCE</scope>
    <source>
        <strain evidence="6">CGMCC 1.12785</strain>
    </source>
</reference>
<dbReference type="PANTHER" id="PTHR36510:SF1">
    <property type="entry name" value="GLUTAMATE--CYSTEINE LIGASE 2-RELATED"/>
    <property type="match status" value="1"/>
</dbReference>
<dbReference type="InterPro" id="IPR014746">
    <property type="entry name" value="Gln_synth/guanido_kin_cat_dom"/>
</dbReference>
<dbReference type="InterPro" id="IPR011793">
    <property type="entry name" value="YbdK"/>
</dbReference>
<organism evidence="6 7">
    <name type="scientific">Sediminivirga luteola</name>
    <dbReference type="NCBI Taxonomy" id="1774748"/>
    <lineage>
        <taxon>Bacteria</taxon>
        <taxon>Bacillati</taxon>
        <taxon>Actinomycetota</taxon>
        <taxon>Actinomycetes</taxon>
        <taxon>Micrococcales</taxon>
        <taxon>Brevibacteriaceae</taxon>
        <taxon>Sediminivirga</taxon>
    </lineage>
</organism>
<evidence type="ECO:0000256" key="2">
    <source>
        <dbReference type="ARBA" id="ARBA00022741"/>
    </source>
</evidence>
<evidence type="ECO:0000313" key="6">
    <source>
        <dbReference type="EMBL" id="GGA09937.1"/>
    </source>
</evidence>
<dbReference type="NCBIfam" id="NF010043">
    <property type="entry name" value="PRK13517.1-3"/>
    <property type="match status" value="1"/>
</dbReference>
<proteinExistence type="inferred from homology"/>
<gene>
    <name evidence="6" type="primary">ybdK</name>
    <name evidence="6" type="ORF">GCM10011333_10840</name>
</gene>
<dbReference type="GO" id="GO:0005524">
    <property type="term" value="F:ATP binding"/>
    <property type="evidence" value="ECO:0007669"/>
    <property type="project" value="UniProtKB-KW"/>
</dbReference>
<dbReference type="SUPFAM" id="SSF55931">
    <property type="entry name" value="Glutamine synthetase/guanido kinase"/>
    <property type="match status" value="1"/>
</dbReference>
<comment type="function">
    <text evidence="5">ATP-dependent carboxylate-amine ligase which exhibits weak glutamate--cysteine ligase activity.</text>
</comment>
<evidence type="ECO:0000256" key="3">
    <source>
        <dbReference type="ARBA" id="ARBA00022840"/>
    </source>
</evidence>
<keyword evidence="7" id="KW-1185">Reference proteome</keyword>
<dbReference type="PANTHER" id="PTHR36510">
    <property type="entry name" value="GLUTAMATE--CYSTEINE LIGASE 2-RELATED"/>
    <property type="match status" value="1"/>
</dbReference>
<dbReference type="InterPro" id="IPR050141">
    <property type="entry name" value="GCL_type2/YbdK_subfam"/>
</dbReference>
<keyword evidence="2 5" id="KW-0547">Nucleotide-binding</keyword>
<dbReference type="GO" id="GO:0004357">
    <property type="term" value="F:glutamate-cysteine ligase activity"/>
    <property type="evidence" value="ECO:0007669"/>
    <property type="project" value="UniProtKB-EC"/>
</dbReference>
<keyword evidence="1 5" id="KW-0436">Ligase</keyword>
<dbReference type="Pfam" id="PF04107">
    <property type="entry name" value="GCS2"/>
    <property type="match status" value="1"/>
</dbReference>
<evidence type="ECO:0000256" key="5">
    <source>
        <dbReference type="HAMAP-Rule" id="MF_01609"/>
    </source>
</evidence>
<dbReference type="HAMAP" id="MF_01609">
    <property type="entry name" value="Glu_cys_ligase_2"/>
    <property type="match status" value="1"/>
</dbReference>
<dbReference type="NCBIfam" id="TIGR02050">
    <property type="entry name" value="gshA_cyan_rel"/>
    <property type="match status" value="1"/>
</dbReference>
<dbReference type="EMBL" id="BMFY01000004">
    <property type="protein sequence ID" value="GGA09937.1"/>
    <property type="molecule type" value="Genomic_DNA"/>
</dbReference>
<comment type="caution">
    <text evidence="6">The sequence shown here is derived from an EMBL/GenBank/DDBJ whole genome shotgun (WGS) entry which is preliminary data.</text>
</comment>
<dbReference type="RefSeq" id="WP_188549919.1">
    <property type="nucleotide sequence ID" value="NZ_BMFY01000004.1"/>
</dbReference>
<comment type="catalytic activity">
    <reaction evidence="4 5">
        <text>L-cysteine + L-glutamate + ATP = gamma-L-glutamyl-L-cysteine + ADP + phosphate + H(+)</text>
        <dbReference type="Rhea" id="RHEA:13285"/>
        <dbReference type="ChEBI" id="CHEBI:15378"/>
        <dbReference type="ChEBI" id="CHEBI:29985"/>
        <dbReference type="ChEBI" id="CHEBI:30616"/>
        <dbReference type="ChEBI" id="CHEBI:35235"/>
        <dbReference type="ChEBI" id="CHEBI:43474"/>
        <dbReference type="ChEBI" id="CHEBI:58173"/>
        <dbReference type="ChEBI" id="CHEBI:456216"/>
        <dbReference type="EC" id="6.3.2.2"/>
    </reaction>
</comment>
<evidence type="ECO:0000256" key="4">
    <source>
        <dbReference type="ARBA" id="ARBA00048819"/>
    </source>
</evidence>
<evidence type="ECO:0000313" key="7">
    <source>
        <dbReference type="Proteomes" id="UP000616114"/>
    </source>
</evidence>
<protein>
    <recommendedName>
        <fullName evidence="5">Putative glutamate--cysteine ligase 2</fullName>
        <ecNumber evidence="5">6.3.2.2</ecNumber>
    </recommendedName>
    <alternativeName>
        <fullName evidence="5">Gamma-glutamylcysteine synthetase 2</fullName>
        <shortName evidence="5">GCS 2</shortName>
        <shortName evidence="5">Gamma-GCS 2</shortName>
    </alternativeName>
</protein>
<reference evidence="6" key="2">
    <citation type="submission" date="2020-09" db="EMBL/GenBank/DDBJ databases">
        <authorList>
            <person name="Sun Q."/>
            <person name="Zhou Y."/>
        </authorList>
    </citation>
    <scope>NUCLEOTIDE SEQUENCE</scope>
    <source>
        <strain evidence="6">CGMCC 1.12785</strain>
    </source>
</reference>
<dbReference type="GO" id="GO:0042398">
    <property type="term" value="P:modified amino acid biosynthetic process"/>
    <property type="evidence" value="ECO:0007669"/>
    <property type="project" value="InterPro"/>
</dbReference>
<dbReference type="NCBIfam" id="NF010044">
    <property type="entry name" value="PRK13517.1-4"/>
    <property type="match status" value="1"/>
</dbReference>
<dbReference type="AlphaFoldDB" id="A0A8J2XER8"/>
<keyword evidence="3 5" id="KW-0067">ATP-binding</keyword>
<dbReference type="Gene3D" id="3.30.590.20">
    <property type="match status" value="1"/>
</dbReference>
<dbReference type="Proteomes" id="UP000616114">
    <property type="component" value="Unassembled WGS sequence"/>
</dbReference>
<name>A0A8J2XER8_9MICO</name>
<dbReference type="EC" id="6.3.2.2" evidence="5"/>
<accession>A0A8J2XER8</accession>
<comment type="similarity">
    <text evidence="5">Belongs to the glutamate--cysteine ligase type 2 family. YbdK subfamily.</text>
</comment>
<dbReference type="InterPro" id="IPR006336">
    <property type="entry name" value="GCS2"/>
</dbReference>